<dbReference type="OrthoDB" id="9798250at2"/>
<organism evidence="1 2">
    <name type="scientific">Marinobacter salinus</name>
    <dbReference type="NCBI Taxonomy" id="1874317"/>
    <lineage>
        <taxon>Bacteria</taxon>
        <taxon>Pseudomonadati</taxon>
        <taxon>Pseudomonadota</taxon>
        <taxon>Gammaproteobacteria</taxon>
        <taxon>Pseudomonadales</taxon>
        <taxon>Marinobacteraceae</taxon>
        <taxon>Marinobacter</taxon>
    </lineage>
</organism>
<dbReference type="PANTHER" id="PTHR36529:SF1">
    <property type="entry name" value="GLYCOSYLTRANSFERASE"/>
    <property type="match status" value="1"/>
</dbReference>
<dbReference type="Pfam" id="PF09837">
    <property type="entry name" value="DUF2064"/>
    <property type="match status" value="1"/>
</dbReference>
<evidence type="ECO:0000313" key="1">
    <source>
        <dbReference type="EMBL" id="AOY88186.1"/>
    </source>
</evidence>
<dbReference type="EMBL" id="CP017715">
    <property type="protein sequence ID" value="AOY88186.1"/>
    <property type="molecule type" value="Genomic_DNA"/>
</dbReference>
<dbReference type="PANTHER" id="PTHR36529">
    <property type="entry name" value="SLL1095 PROTEIN"/>
    <property type="match status" value="1"/>
</dbReference>
<reference evidence="1 2" key="1">
    <citation type="submission" date="2016-10" db="EMBL/GenBank/DDBJ databases">
        <title>Marinobacter salinus sp. nov., a moderately halophilic bacterium isolated from a tidal flat environment.</title>
        <authorList>
            <person name="Park S.-J."/>
        </authorList>
    </citation>
    <scope>NUCLEOTIDE SEQUENCE [LARGE SCALE GENOMIC DNA]</scope>
    <source>
        <strain evidence="1 2">Hb8</strain>
    </source>
</reference>
<name>A0A1D9GKL0_9GAMM</name>
<dbReference type="KEGG" id="msq:BKP64_08405"/>
<dbReference type="NCBIfam" id="TIGR04282">
    <property type="entry name" value="glyco_like_cofC"/>
    <property type="match status" value="1"/>
</dbReference>
<dbReference type="Proteomes" id="UP000177445">
    <property type="component" value="Chromosome"/>
</dbReference>
<evidence type="ECO:0008006" key="3">
    <source>
        <dbReference type="Google" id="ProtNLM"/>
    </source>
</evidence>
<proteinExistence type="predicted"/>
<dbReference type="SUPFAM" id="SSF53448">
    <property type="entry name" value="Nucleotide-diphospho-sugar transferases"/>
    <property type="match status" value="1"/>
</dbReference>
<sequence>MPDTEAPKTVLMQFAKWPEEGRVKTRLMPVLGASGALDAHVTLTLAVLDNLCASGYTVQFWWDRELEHAPKEAGVIVQNVKSAGLEQKFQQGATLGERMFRALQASLETHSRALVIGSDCPSVDPQYVRQAVALLADCDVVLGPSDDGGYVLIGASRMVPGMLDDIQWGTVRVMEQTCERMERLGLRVRLLEPRWDVDEPEDWARFQRLPII</sequence>
<protein>
    <recommendedName>
        <fullName evidence="3">Glycosyltransferase</fullName>
    </recommendedName>
</protein>
<gene>
    <name evidence="1" type="ORF">BKP64_08405</name>
</gene>
<dbReference type="AlphaFoldDB" id="A0A1D9GKL0"/>
<dbReference type="InterPro" id="IPR029044">
    <property type="entry name" value="Nucleotide-diphossugar_trans"/>
</dbReference>
<evidence type="ECO:0000313" key="2">
    <source>
        <dbReference type="Proteomes" id="UP000177445"/>
    </source>
</evidence>
<keyword evidence="2" id="KW-1185">Reference proteome</keyword>
<dbReference type="InterPro" id="IPR018641">
    <property type="entry name" value="Trfase_1_rSAM/seldom-assoc"/>
</dbReference>
<accession>A0A1D9GKL0</accession>
<dbReference type="STRING" id="1874317.BKP64_08405"/>
<dbReference type="RefSeq" id="WP_070968472.1">
    <property type="nucleotide sequence ID" value="NZ_CP017715.1"/>
</dbReference>
<dbReference type="Gene3D" id="3.90.550.10">
    <property type="entry name" value="Spore Coat Polysaccharide Biosynthesis Protein SpsA, Chain A"/>
    <property type="match status" value="1"/>
</dbReference>